<accession>A0A0C2G5L7</accession>
<evidence type="ECO:0000256" key="1">
    <source>
        <dbReference type="SAM" id="MobiDB-lite"/>
    </source>
</evidence>
<dbReference type="InterPro" id="IPR029044">
    <property type="entry name" value="Nucleotide-diphossugar_trans"/>
</dbReference>
<keyword evidence="3" id="KW-1185">Reference proteome</keyword>
<feature type="region of interest" description="Disordered" evidence="1">
    <location>
        <begin position="16"/>
        <end position="36"/>
    </location>
</feature>
<dbReference type="OrthoDB" id="5787163at2759"/>
<gene>
    <name evidence="2" type="ORF">ANCDUO_15655</name>
</gene>
<dbReference type="Gene3D" id="3.90.550.10">
    <property type="entry name" value="Spore Coat Polysaccharide Biosynthesis Protein SpsA, Chain A"/>
    <property type="match status" value="1"/>
</dbReference>
<dbReference type="AlphaFoldDB" id="A0A0C2G5L7"/>
<sequence>MCNKHVTISRLQNRDNFRHPIYKSGDPNQEGEKGRAVNIDEDRLSPDQKKLYDLGFQTYAFNQYASDLISIHRTLPDVVDRDHTYK</sequence>
<reference evidence="2 3" key="1">
    <citation type="submission" date="2013-12" db="EMBL/GenBank/DDBJ databases">
        <title>Draft genome of the parsitic nematode Ancylostoma duodenale.</title>
        <authorList>
            <person name="Mitreva M."/>
        </authorList>
    </citation>
    <scope>NUCLEOTIDE SEQUENCE [LARGE SCALE GENOMIC DNA]</scope>
    <source>
        <strain evidence="2 3">Zhejiang</strain>
    </source>
</reference>
<name>A0A0C2G5L7_9BILA</name>
<dbReference type="Proteomes" id="UP000054047">
    <property type="component" value="Unassembled WGS sequence"/>
</dbReference>
<protein>
    <submittedName>
        <fullName evidence="2">Uncharacterized protein</fullName>
    </submittedName>
</protein>
<evidence type="ECO:0000313" key="2">
    <source>
        <dbReference type="EMBL" id="KIH54199.1"/>
    </source>
</evidence>
<dbReference type="EMBL" id="KN739533">
    <property type="protein sequence ID" value="KIH54199.1"/>
    <property type="molecule type" value="Genomic_DNA"/>
</dbReference>
<organism evidence="2 3">
    <name type="scientific">Ancylostoma duodenale</name>
    <dbReference type="NCBI Taxonomy" id="51022"/>
    <lineage>
        <taxon>Eukaryota</taxon>
        <taxon>Metazoa</taxon>
        <taxon>Ecdysozoa</taxon>
        <taxon>Nematoda</taxon>
        <taxon>Chromadorea</taxon>
        <taxon>Rhabditida</taxon>
        <taxon>Rhabditina</taxon>
        <taxon>Rhabditomorpha</taxon>
        <taxon>Strongyloidea</taxon>
        <taxon>Ancylostomatidae</taxon>
        <taxon>Ancylostomatinae</taxon>
        <taxon>Ancylostoma</taxon>
    </lineage>
</organism>
<proteinExistence type="predicted"/>
<evidence type="ECO:0000313" key="3">
    <source>
        <dbReference type="Proteomes" id="UP000054047"/>
    </source>
</evidence>